<accession>A0A6J8DXK7</accession>
<keyword evidence="2" id="KW-1185">Reference proteome</keyword>
<reference evidence="1 2" key="1">
    <citation type="submission" date="2020-06" db="EMBL/GenBank/DDBJ databases">
        <authorList>
            <person name="Li R."/>
            <person name="Bekaert M."/>
        </authorList>
    </citation>
    <scope>NUCLEOTIDE SEQUENCE [LARGE SCALE GENOMIC DNA]</scope>
    <source>
        <strain evidence="2">wild</strain>
    </source>
</reference>
<evidence type="ECO:0000313" key="2">
    <source>
        <dbReference type="Proteomes" id="UP000507470"/>
    </source>
</evidence>
<sequence length="234" mass="27308">MEINKSEFNAIRPGLFKMKLKLMYTSNQARVENRKIALHNAKENEHQIVHDVVEKGNCVLEQGYVELFEEYTEDGIETQQRLSESLQLINVEQSTAVGRTKDFLCQASNNAMDARRLLFQALSCKSTDSLVDKKNFSVERFQKGVQYHEITSYPKEQYHIWKFYYAMACSKMPVIKDADYNKTSMSKKAVELFWSVIVNLPKENECFTIYRARSYAYIGYILISKSYANPKYSY</sequence>
<proteinExistence type="predicted"/>
<dbReference type="EMBL" id="CACVKT020008132">
    <property type="protein sequence ID" value="CAC5413314.1"/>
    <property type="molecule type" value="Genomic_DNA"/>
</dbReference>
<organism evidence="1 2">
    <name type="scientific">Mytilus coruscus</name>
    <name type="common">Sea mussel</name>
    <dbReference type="NCBI Taxonomy" id="42192"/>
    <lineage>
        <taxon>Eukaryota</taxon>
        <taxon>Metazoa</taxon>
        <taxon>Spiralia</taxon>
        <taxon>Lophotrochozoa</taxon>
        <taxon>Mollusca</taxon>
        <taxon>Bivalvia</taxon>
        <taxon>Autobranchia</taxon>
        <taxon>Pteriomorphia</taxon>
        <taxon>Mytilida</taxon>
        <taxon>Mytiloidea</taxon>
        <taxon>Mytilidae</taxon>
        <taxon>Mytilinae</taxon>
        <taxon>Mytilus</taxon>
    </lineage>
</organism>
<name>A0A6J8DXK7_MYTCO</name>
<protein>
    <submittedName>
        <fullName evidence="1">CRTC1</fullName>
    </submittedName>
</protein>
<dbReference type="AlphaFoldDB" id="A0A6J8DXK7"/>
<gene>
    <name evidence="1" type="ORF">MCOR_46215</name>
</gene>
<dbReference type="Proteomes" id="UP000507470">
    <property type="component" value="Unassembled WGS sequence"/>
</dbReference>
<evidence type="ECO:0000313" key="1">
    <source>
        <dbReference type="EMBL" id="CAC5413314.1"/>
    </source>
</evidence>